<dbReference type="NCBIfam" id="NF001399">
    <property type="entry name" value="PRK00283.1"/>
    <property type="match status" value="1"/>
</dbReference>
<dbReference type="InterPro" id="IPR050090">
    <property type="entry name" value="Tyrosine_recombinase_XerCD"/>
</dbReference>
<dbReference type="InterPro" id="IPR004107">
    <property type="entry name" value="Integrase_SAM-like_N"/>
</dbReference>
<feature type="active site" evidence="11">
    <location>
        <position position="245"/>
    </location>
</feature>
<keyword evidence="4 11" id="KW-0963">Cytoplasm</keyword>
<feature type="active site" evidence="11">
    <location>
        <position position="248"/>
    </location>
</feature>
<keyword evidence="8 11" id="KW-0238">DNA-binding</keyword>
<gene>
    <name evidence="11 14" type="primary">xerC</name>
    <name evidence="14" type="ORF">NX720_12930</name>
</gene>
<dbReference type="InterPro" id="IPR013762">
    <property type="entry name" value="Integrase-like_cat_sf"/>
</dbReference>
<protein>
    <recommendedName>
        <fullName evidence="3 11">Tyrosine recombinase XerC</fullName>
    </recommendedName>
</protein>
<dbReference type="SUPFAM" id="SSF56349">
    <property type="entry name" value="DNA breaking-rejoining enzymes"/>
    <property type="match status" value="1"/>
</dbReference>
<dbReference type="InterPro" id="IPR011010">
    <property type="entry name" value="DNA_brk_join_enz"/>
</dbReference>
<comment type="subcellular location">
    <subcellularLocation>
        <location evidence="1 11">Cytoplasm</location>
    </subcellularLocation>
</comment>
<evidence type="ECO:0000256" key="8">
    <source>
        <dbReference type="ARBA" id="ARBA00023125"/>
    </source>
</evidence>
<feature type="active site" evidence="11">
    <location>
        <position position="176"/>
    </location>
</feature>
<name>A0ABY6H3F8_9GAMM</name>
<evidence type="ECO:0000313" key="14">
    <source>
        <dbReference type="EMBL" id="UYM18763.1"/>
    </source>
</evidence>
<evidence type="ECO:0000259" key="13">
    <source>
        <dbReference type="PROSITE" id="PS51900"/>
    </source>
</evidence>
<accession>A0ABY6H3F8</accession>
<dbReference type="Gene3D" id="1.10.443.10">
    <property type="entry name" value="Intergrase catalytic core"/>
    <property type="match status" value="1"/>
</dbReference>
<keyword evidence="10 11" id="KW-0131">Cell cycle</keyword>
<keyword evidence="5 11" id="KW-0132">Cell division</keyword>
<keyword evidence="6 11" id="KW-0159">Chromosome partition</keyword>
<feature type="active site" evidence="11">
    <location>
        <position position="271"/>
    </location>
</feature>
<feature type="domain" description="Core-binding (CB)" evidence="13">
    <location>
        <begin position="6"/>
        <end position="92"/>
    </location>
</feature>
<keyword evidence="9 11" id="KW-0233">DNA recombination</keyword>
<dbReference type="EMBL" id="CP103300">
    <property type="protein sequence ID" value="UYM18763.1"/>
    <property type="molecule type" value="Genomic_DNA"/>
</dbReference>
<evidence type="ECO:0000256" key="1">
    <source>
        <dbReference type="ARBA" id="ARBA00004496"/>
    </source>
</evidence>
<dbReference type="PROSITE" id="PS51898">
    <property type="entry name" value="TYR_RECOMBINASE"/>
    <property type="match status" value="1"/>
</dbReference>
<evidence type="ECO:0000256" key="10">
    <source>
        <dbReference type="ARBA" id="ARBA00023306"/>
    </source>
</evidence>
<dbReference type="NCBIfam" id="NF040815">
    <property type="entry name" value="recomb_XerA_Arch"/>
    <property type="match status" value="1"/>
</dbReference>
<dbReference type="InterPro" id="IPR010998">
    <property type="entry name" value="Integrase_recombinase_N"/>
</dbReference>
<dbReference type="InterPro" id="IPR044068">
    <property type="entry name" value="CB"/>
</dbReference>
<dbReference type="PROSITE" id="PS51900">
    <property type="entry name" value="CB"/>
    <property type="match status" value="1"/>
</dbReference>
<feature type="active site" evidence="11">
    <location>
        <position position="152"/>
    </location>
</feature>
<dbReference type="CDD" id="cd00798">
    <property type="entry name" value="INT_XerDC_C"/>
    <property type="match status" value="1"/>
</dbReference>
<dbReference type="InterPro" id="IPR011931">
    <property type="entry name" value="Recomb_XerC"/>
</dbReference>
<evidence type="ECO:0000256" key="7">
    <source>
        <dbReference type="ARBA" id="ARBA00022908"/>
    </source>
</evidence>
<evidence type="ECO:0000256" key="3">
    <source>
        <dbReference type="ARBA" id="ARBA00015804"/>
    </source>
</evidence>
<evidence type="ECO:0000259" key="12">
    <source>
        <dbReference type="PROSITE" id="PS51898"/>
    </source>
</evidence>
<organism evidence="14 15">
    <name type="scientific">Endozoicomonas euniceicola</name>
    <dbReference type="NCBI Taxonomy" id="1234143"/>
    <lineage>
        <taxon>Bacteria</taxon>
        <taxon>Pseudomonadati</taxon>
        <taxon>Pseudomonadota</taxon>
        <taxon>Gammaproteobacteria</taxon>
        <taxon>Oceanospirillales</taxon>
        <taxon>Endozoicomonadaceae</taxon>
        <taxon>Endozoicomonas</taxon>
    </lineage>
</organism>
<comment type="function">
    <text evidence="11">Site-specific tyrosine recombinase, which acts by catalyzing the cutting and rejoining of the recombining DNA molecules. The XerC-XerD complex is essential to convert dimers of the bacterial chromosome into monomers to permit their segregation at cell division. It also contributes to the segregational stability of plasmids.</text>
</comment>
<dbReference type="InterPro" id="IPR002104">
    <property type="entry name" value="Integrase_catalytic"/>
</dbReference>
<feature type="active site" description="O-(3'-phospho-DNA)-tyrosine intermediate" evidence="11">
    <location>
        <position position="280"/>
    </location>
</feature>
<dbReference type="HAMAP" id="MF_01808">
    <property type="entry name" value="Recomb_XerC_XerD"/>
    <property type="match status" value="1"/>
</dbReference>
<sequence length="306" mass="35281">MSSQRCPLQKDIDAFLDYLKFEKNSSRHTLAAYRRDLKKLSDWLTSQTISVWSDISEKRLRLWLAQQHENGLQSKSLQRLLSSVRSLFRYLNRQGIVEDNPAKRLSAPKASRKLPVTLDTDQMDALLRTCDNDPLTLRDQAMLELFYSSGLRLSELVGLNLGSFEEDYQRVRVLGKGSKQRIVPVGRKARAAIRLWLSARAMLPVKDEQALFLSQRGERISQRQVQNRVKQQAREQGMPTSVHPHMLRHSFASHLLESSGDLRAVQELLGHSDISTTQIYTHLDFQHLADVYDKAHPRARRKKDKD</sequence>
<evidence type="ECO:0000256" key="5">
    <source>
        <dbReference type="ARBA" id="ARBA00022618"/>
    </source>
</evidence>
<dbReference type="Pfam" id="PF02899">
    <property type="entry name" value="Phage_int_SAM_1"/>
    <property type="match status" value="1"/>
</dbReference>
<evidence type="ECO:0000256" key="4">
    <source>
        <dbReference type="ARBA" id="ARBA00022490"/>
    </source>
</evidence>
<dbReference type="RefSeq" id="WP_262601508.1">
    <property type="nucleotide sequence ID" value="NZ_CP103300.1"/>
</dbReference>
<dbReference type="NCBIfam" id="TIGR02224">
    <property type="entry name" value="recomb_XerC"/>
    <property type="match status" value="1"/>
</dbReference>
<proteinExistence type="inferred from homology"/>
<keyword evidence="7 11" id="KW-0229">DNA integration</keyword>
<dbReference type="Gene3D" id="1.10.150.130">
    <property type="match status" value="1"/>
</dbReference>
<feature type="domain" description="Tyr recombinase" evidence="12">
    <location>
        <begin position="113"/>
        <end position="293"/>
    </location>
</feature>
<dbReference type="InterPro" id="IPR023009">
    <property type="entry name" value="Tyrosine_recombinase_XerC/XerD"/>
</dbReference>
<keyword evidence="15" id="KW-1185">Reference proteome</keyword>
<comment type="similarity">
    <text evidence="2 11">Belongs to the 'phage' integrase family. XerC subfamily.</text>
</comment>
<dbReference type="Pfam" id="PF00589">
    <property type="entry name" value="Phage_integrase"/>
    <property type="match status" value="1"/>
</dbReference>
<evidence type="ECO:0000256" key="9">
    <source>
        <dbReference type="ARBA" id="ARBA00023172"/>
    </source>
</evidence>
<dbReference type="PANTHER" id="PTHR30349:SF81">
    <property type="entry name" value="TYROSINE RECOMBINASE XERC"/>
    <property type="match status" value="1"/>
</dbReference>
<dbReference type="SUPFAM" id="SSF47823">
    <property type="entry name" value="lambda integrase-like, N-terminal domain"/>
    <property type="match status" value="1"/>
</dbReference>
<dbReference type="PANTHER" id="PTHR30349">
    <property type="entry name" value="PHAGE INTEGRASE-RELATED"/>
    <property type="match status" value="1"/>
</dbReference>
<evidence type="ECO:0000256" key="11">
    <source>
        <dbReference type="HAMAP-Rule" id="MF_01808"/>
    </source>
</evidence>
<evidence type="ECO:0000256" key="6">
    <source>
        <dbReference type="ARBA" id="ARBA00022829"/>
    </source>
</evidence>
<evidence type="ECO:0000313" key="15">
    <source>
        <dbReference type="Proteomes" id="UP001163255"/>
    </source>
</evidence>
<dbReference type="Proteomes" id="UP001163255">
    <property type="component" value="Chromosome"/>
</dbReference>
<comment type="subunit">
    <text evidence="11">Forms a cyclic heterotetrameric complex composed of two molecules of XerC and two molecules of XerD.</text>
</comment>
<evidence type="ECO:0000256" key="2">
    <source>
        <dbReference type="ARBA" id="ARBA00006657"/>
    </source>
</evidence>
<reference evidence="14" key="1">
    <citation type="submission" date="2022-10" db="EMBL/GenBank/DDBJ databases">
        <title>Completed Genome Sequence of two octocoral isolated bacterium, Endozoicomonas euniceicola EF212T and Endozoicomonas gorgoniicola PS125T.</title>
        <authorList>
            <person name="Chiou Y.-J."/>
            <person name="Chen Y.-H."/>
        </authorList>
    </citation>
    <scope>NUCLEOTIDE SEQUENCE</scope>
    <source>
        <strain evidence="14">EF212</strain>
    </source>
</reference>